<dbReference type="AlphaFoldDB" id="A0A8J5NBD9"/>
<dbReference type="Gene3D" id="3.40.50.970">
    <property type="match status" value="1"/>
</dbReference>
<protein>
    <submittedName>
        <fullName evidence="7">Pyruvate dehydrogenase E1 component subunit alpha-like 1</fullName>
    </submittedName>
</protein>
<evidence type="ECO:0000313" key="8">
    <source>
        <dbReference type="Proteomes" id="UP000747542"/>
    </source>
</evidence>
<evidence type="ECO:0000256" key="4">
    <source>
        <dbReference type="ARBA" id="ARBA00023052"/>
    </source>
</evidence>
<dbReference type="Proteomes" id="UP000747542">
    <property type="component" value="Unassembled WGS sequence"/>
</dbReference>
<dbReference type="InterPro" id="IPR050642">
    <property type="entry name" value="PDH_E1_Alpha_Subunit"/>
</dbReference>
<keyword evidence="8" id="KW-1185">Reference proteome</keyword>
<gene>
    <name evidence="7" type="primary">Pdha-L1</name>
    <name evidence="7" type="ORF">Hamer_G000125</name>
</gene>
<name>A0A8J5NBD9_HOMAM</name>
<dbReference type="PANTHER" id="PTHR11516">
    <property type="entry name" value="PYRUVATE DEHYDROGENASE E1 COMPONENT, ALPHA SUBUNIT BACTERIAL AND ORGANELLAR"/>
    <property type="match status" value="1"/>
</dbReference>
<reference evidence="7" key="1">
    <citation type="journal article" date="2021" name="Sci. Adv.">
        <title>The American lobster genome reveals insights on longevity, neural, and immune adaptations.</title>
        <authorList>
            <person name="Polinski J.M."/>
            <person name="Zimin A.V."/>
            <person name="Clark K.F."/>
            <person name="Kohn A.B."/>
            <person name="Sadowski N."/>
            <person name="Timp W."/>
            <person name="Ptitsyn A."/>
            <person name="Khanna P."/>
            <person name="Romanova D.Y."/>
            <person name="Williams P."/>
            <person name="Greenwood S.J."/>
            <person name="Moroz L.L."/>
            <person name="Walt D.R."/>
            <person name="Bodnar A.G."/>
        </authorList>
    </citation>
    <scope>NUCLEOTIDE SEQUENCE</scope>
    <source>
        <strain evidence="7">GMGI-L3</strain>
    </source>
</reference>
<dbReference type="SUPFAM" id="SSF52518">
    <property type="entry name" value="Thiamin diphosphate-binding fold (THDP-binding)"/>
    <property type="match status" value="1"/>
</dbReference>
<keyword evidence="4" id="KW-0786">Thiamine pyrophosphate</keyword>
<comment type="cofactor">
    <cofactor evidence="1">
        <name>thiamine diphosphate</name>
        <dbReference type="ChEBI" id="CHEBI:58937"/>
    </cofactor>
</comment>
<dbReference type="PANTHER" id="PTHR11516:SF60">
    <property type="entry name" value="PYRUVATE DEHYDROGENASE E1 COMPONENT SUBUNIT ALPHA"/>
    <property type="match status" value="1"/>
</dbReference>
<dbReference type="GO" id="GO:0006086">
    <property type="term" value="P:pyruvate decarboxylation to acetyl-CoA"/>
    <property type="evidence" value="ECO:0007669"/>
    <property type="project" value="TreeGrafter"/>
</dbReference>
<evidence type="ECO:0000313" key="7">
    <source>
        <dbReference type="EMBL" id="KAG7176920.1"/>
    </source>
</evidence>
<evidence type="ECO:0000256" key="5">
    <source>
        <dbReference type="SAM" id="MobiDB-lite"/>
    </source>
</evidence>
<feature type="region of interest" description="Disordered" evidence="5">
    <location>
        <begin position="113"/>
        <end position="139"/>
    </location>
</feature>
<dbReference type="Pfam" id="PF00676">
    <property type="entry name" value="E1_dh"/>
    <property type="match status" value="1"/>
</dbReference>
<comment type="caution">
    <text evidence="7">The sequence shown here is derived from an EMBL/GenBank/DDBJ whole genome shotgun (WGS) entry which is preliminary data.</text>
</comment>
<evidence type="ECO:0000256" key="3">
    <source>
        <dbReference type="ARBA" id="ARBA00023002"/>
    </source>
</evidence>
<keyword evidence="7" id="KW-0670">Pyruvate</keyword>
<proteinExistence type="predicted"/>
<evidence type="ECO:0000259" key="6">
    <source>
        <dbReference type="Pfam" id="PF00676"/>
    </source>
</evidence>
<dbReference type="InterPro" id="IPR001017">
    <property type="entry name" value="DH_E1"/>
</dbReference>
<dbReference type="GO" id="GO:0004739">
    <property type="term" value="F:pyruvate dehydrogenase (acetyl-transferring) activity"/>
    <property type="evidence" value="ECO:0007669"/>
    <property type="project" value="TreeGrafter"/>
</dbReference>
<feature type="domain" description="Dehydrogenase E1 component" evidence="6">
    <location>
        <begin position="190"/>
        <end position="291"/>
    </location>
</feature>
<evidence type="ECO:0000256" key="1">
    <source>
        <dbReference type="ARBA" id="ARBA00001964"/>
    </source>
</evidence>
<sequence length="329" mass="37770">MDCLSFIKQCHDDLTVLCVNYCWRTLWPEVVDDFVGFPKDVQHIVQLARRVGGEGLDDLQEEEADPSIKRSVNLKRGVEKLLLPYKKIMKELKHEVVQPPIIMFFLLTSAREPQPPVSAPPSDSDFDMDDPPAAPSCDQPPLLRQMRSTCNSPDFIFIIITIIIHHIHFDIHQWQGREDRLYTSSLHGMIDGMDMLSVREAIKYCVDYCTSGKGPLVLEVATYRYHGHSMSDPGTSYRTRDEIQEVRQTHFDYIRHIDGTWCLSPYQKIDSEVRKEVDEAVKIAKSDKEIAVQELAADVYSNPLESSIRGTTPFDPYTHQRLSKIINLH</sequence>
<keyword evidence="2" id="KW-0809">Transit peptide</keyword>
<organism evidence="7 8">
    <name type="scientific">Homarus americanus</name>
    <name type="common">American lobster</name>
    <dbReference type="NCBI Taxonomy" id="6706"/>
    <lineage>
        <taxon>Eukaryota</taxon>
        <taxon>Metazoa</taxon>
        <taxon>Ecdysozoa</taxon>
        <taxon>Arthropoda</taxon>
        <taxon>Crustacea</taxon>
        <taxon>Multicrustacea</taxon>
        <taxon>Malacostraca</taxon>
        <taxon>Eumalacostraca</taxon>
        <taxon>Eucarida</taxon>
        <taxon>Decapoda</taxon>
        <taxon>Pleocyemata</taxon>
        <taxon>Astacidea</taxon>
        <taxon>Nephropoidea</taxon>
        <taxon>Nephropidae</taxon>
        <taxon>Homarus</taxon>
    </lineage>
</organism>
<accession>A0A8J5NBD9</accession>
<evidence type="ECO:0000256" key="2">
    <source>
        <dbReference type="ARBA" id="ARBA00022946"/>
    </source>
</evidence>
<keyword evidence="3" id="KW-0560">Oxidoreductase</keyword>
<dbReference type="InterPro" id="IPR029061">
    <property type="entry name" value="THDP-binding"/>
</dbReference>
<dbReference type="EMBL" id="JAHLQT010002534">
    <property type="protein sequence ID" value="KAG7176920.1"/>
    <property type="molecule type" value="Genomic_DNA"/>
</dbReference>